<dbReference type="InterPro" id="IPR000073">
    <property type="entry name" value="AB_hydrolase_1"/>
</dbReference>
<dbReference type="EMBL" id="LVLJ01001546">
    <property type="protein sequence ID" value="OAE29052.1"/>
    <property type="molecule type" value="Genomic_DNA"/>
</dbReference>
<dbReference type="InterPro" id="IPR000639">
    <property type="entry name" value="Epox_hydrolase-like"/>
</dbReference>
<comment type="function">
    <text evidence="6">Epoxide hydrolase involved in the biosynthesis of cucurbitacin and mogroside tetracyclic triterpene natural products (e.g. siamenoside I and mogrosides IV, V and VI). Cucurbitacins have cytotoxic properties and exhibit deterrent taste as a defense barrier against herbivores. Mogrosides are nonsugar highly oxygenated compounds used as high-intensity zero-calorie sweeteners; they also possess pharmacological properties such as regulating immunity, lowering blood sugar and lipid levels, protecting the liver, and acting as antioxidants and antitumor agents. Catalyzes the hydrolysis of aromatic epoxide-containing substrates, such as the conversion of 24,25-epoxycucurbitadienol to 24,25-dihydroxycucurbitadienol.</text>
</comment>
<dbReference type="Proteomes" id="UP000077202">
    <property type="component" value="Unassembled WGS sequence"/>
</dbReference>
<feature type="signal peptide" evidence="8">
    <location>
        <begin position="1"/>
        <end position="19"/>
    </location>
</feature>
<evidence type="ECO:0000313" key="11">
    <source>
        <dbReference type="Proteomes" id="UP000077202"/>
    </source>
</evidence>
<dbReference type="Gene3D" id="3.40.50.1820">
    <property type="entry name" value="alpha/beta hydrolase"/>
    <property type="match status" value="1"/>
</dbReference>
<organism evidence="10 11">
    <name type="scientific">Marchantia polymorpha subsp. ruderalis</name>
    <dbReference type="NCBI Taxonomy" id="1480154"/>
    <lineage>
        <taxon>Eukaryota</taxon>
        <taxon>Viridiplantae</taxon>
        <taxon>Streptophyta</taxon>
        <taxon>Embryophyta</taxon>
        <taxon>Marchantiophyta</taxon>
        <taxon>Marchantiopsida</taxon>
        <taxon>Marchantiidae</taxon>
        <taxon>Marchantiales</taxon>
        <taxon>Marchantiaceae</taxon>
        <taxon>Marchantia</taxon>
    </lineage>
</organism>
<evidence type="ECO:0000313" key="10">
    <source>
        <dbReference type="EMBL" id="OAE29052.1"/>
    </source>
</evidence>
<dbReference type="EC" id="3.3.2.10" evidence="2"/>
<evidence type="ECO:0000256" key="1">
    <source>
        <dbReference type="ARBA" id="ARBA00004721"/>
    </source>
</evidence>
<evidence type="ECO:0000256" key="8">
    <source>
        <dbReference type="SAM" id="SignalP"/>
    </source>
</evidence>
<dbReference type="PANTHER" id="PTHR43329">
    <property type="entry name" value="EPOXIDE HYDROLASE"/>
    <property type="match status" value="1"/>
</dbReference>
<evidence type="ECO:0000256" key="3">
    <source>
        <dbReference type="ARBA" id="ARBA00022801"/>
    </source>
</evidence>
<evidence type="ECO:0000256" key="2">
    <source>
        <dbReference type="ARBA" id="ARBA00013006"/>
    </source>
</evidence>
<name>A0A176W9H0_MARPO</name>
<comment type="pathway">
    <text evidence="1">Secondary metabolite biosynthesis; terpenoid biosynthesis.</text>
</comment>
<comment type="catalytic activity">
    <reaction evidence="5">
        <text>an epoxide + H2O = an ethanediol</text>
        <dbReference type="Rhea" id="RHEA:19037"/>
        <dbReference type="ChEBI" id="CHEBI:15377"/>
        <dbReference type="ChEBI" id="CHEBI:32955"/>
        <dbReference type="ChEBI" id="CHEBI:140594"/>
        <dbReference type="EC" id="3.3.2.10"/>
    </reaction>
    <physiologicalReaction direction="left-to-right" evidence="5">
        <dbReference type="Rhea" id="RHEA:19038"/>
    </physiologicalReaction>
</comment>
<protein>
    <recommendedName>
        <fullName evidence="2">soluble epoxide hydrolase</fullName>
        <ecNumber evidence="2">3.3.2.10</ecNumber>
    </recommendedName>
</protein>
<dbReference type="FunFam" id="3.40.50.1820:FF:000161">
    <property type="entry name" value="Epoxide hydrolase"/>
    <property type="match status" value="1"/>
</dbReference>
<comment type="similarity">
    <text evidence="4">Belongs to the AB hydrolase superfamily. Epoxide hydrolase family.</text>
</comment>
<evidence type="ECO:0000256" key="5">
    <source>
        <dbReference type="ARBA" id="ARBA00051067"/>
    </source>
</evidence>
<dbReference type="Pfam" id="PF00561">
    <property type="entry name" value="Abhydrolase_1"/>
    <property type="match status" value="1"/>
</dbReference>
<feature type="domain" description="AB hydrolase-1" evidence="9">
    <location>
        <begin position="116"/>
        <end position="391"/>
    </location>
</feature>
<dbReference type="GO" id="GO:0004301">
    <property type="term" value="F:epoxide hydrolase activity"/>
    <property type="evidence" value="ECO:0007669"/>
    <property type="project" value="UniProtKB-EC"/>
</dbReference>
<dbReference type="SUPFAM" id="SSF53474">
    <property type="entry name" value="alpha/beta-Hydrolases"/>
    <property type="match status" value="1"/>
</dbReference>
<comment type="catalytic activity">
    <reaction evidence="7">
        <text>(24S)-24,25-epoxycucurbitadienol + H2O = (24R)-24,25-dihydroxycucurbitadienol</text>
        <dbReference type="Rhea" id="RHEA:81855"/>
        <dbReference type="ChEBI" id="CHEBI:15377"/>
        <dbReference type="ChEBI" id="CHEBI:229949"/>
        <dbReference type="ChEBI" id="CHEBI:229950"/>
    </reaction>
    <physiologicalReaction direction="left-to-right" evidence="7">
        <dbReference type="Rhea" id="RHEA:81856"/>
    </physiologicalReaction>
</comment>
<dbReference type="PRINTS" id="PR00412">
    <property type="entry name" value="EPOXHYDRLASE"/>
</dbReference>
<gene>
    <name evidence="10" type="ORF">AXG93_146s1290</name>
</gene>
<keyword evidence="3" id="KW-0378">Hydrolase</keyword>
<feature type="chain" id="PRO_5008052374" description="soluble epoxide hydrolase" evidence="8">
    <location>
        <begin position="20"/>
        <end position="406"/>
    </location>
</feature>
<reference evidence="10" key="1">
    <citation type="submission" date="2016-03" db="EMBL/GenBank/DDBJ databases">
        <title>Mechanisms controlling the formation of the plant cell surface in tip-growing cells are functionally conserved among land plants.</title>
        <authorList>
            <person name="Honkanen S."/>
            <person name="Jones V.A."/>
            <person name="Morieri G."/>
            <person name="Champion C."/>
            <person name="Hetherington A.J."/>
            <person name="Kelly S."/>
            <person name="Saint-Marcoux D."/>
            <person name="Proust H."/>
            <person name="Prescott H."/>
            <person name="Dolan L."/>
        </authorList>
    </citation>
    <scope>NUCLEOTIDE SEQUENCE [LARGE SCALE GENOMIC DNA]</scope>
    <source>
        <tissue evidence="10">Whole gametophyte</tissue>
    </source>
</reference>
<evidence type="ECO:0000259" key="9">
    <source>
        <dbReference type="Pfam" id="PF00561"/>
    </source>
</evidence>
<dbReference type="AlphaFoldDB" id="A0A176W9H0"/>
<evidence type="ECO:0000256" key="7">
    <source>
        <dbReference type="ARBA" id="ARBA00093212"/>
    </source>
</evidence>
<dbReference type="InterPro" id="IPR029058">
    <property type="entry name" value="AB_hydrolase_fold"/>
</dbReference>
<sequence>MVAAGSLVLSSSCFCILEANLCRSGRVPCLCACNVRRVLLAEASEWCIEVYHDMISGLFSAAAFHLPSILHGTTSSLTDRSFRRKLISRKASRLLEERTIEVNGIHMHIAEQGTGPLVLLLHGFPCLWYTWRHQIPAIASAGYHVVAPDMRGYGQTEAPADPAKYTALHIAGDVVALIEALGEKQVYLVGHDWGAVSGWYTTLFRPDLIKCVVDLSATFSFVYRHPKHSILDMVLAQGGDKVYLVQWQEPGKAEADLGKNIKLWYEKLYTYRSPQLLMANAEGSVVDNMQAPDAMPSWISEKDIQYYVDSFSKTGFTPALNYYRNMNRTWELCAPWAGKGVSVPALVIIGDEDLTIGSAKPYLESPLFKAHIPNGEYKILPGVGHFLQEEASQTINESIIQYLKKF</sequence>
<keyword evidence="8" id="KW-0732">Signal</keyword>
<comment type="caution">
    <text evidence="10">The sequence shown here is derived from an EMBL/GenBank/DDBJ whole genome shotgun (WGS) entry which is preliminary data.</text>
</comment>
<evidence type="ECO:0000256" key="6">
    <source>
        <dbReference type="ARBA" id="ARBA00058358"/>
    </source>
</evidence>
<accession>A0A176W9H0</accession>
<proteinExistence type="inferred from homology"/>
<keyword evidence="11" id="KW-1185">Reference proteome</keyword>
<evidence type="ECO:0000256" key="4">
    <source>
        <dbReference type="ARBA" id="ARBA00038334"/>
    </source>
</evidence>